<dbReference type="PANTHER" id="PTHR33430:SF7">
    <property type="entry name" value="OS07G0240400 PROTEIN"/>
    <property type="match status" value="1"/>
</dbReference>
<reference evidence="1 2" key="1">
    <citation type="submission" date="2024-01" db="EMBL/GenBank/DDBJ databases">
        <title>Genome assemblies of Stephania.</title>
        <authorList>
            <person name="Yang L."/>
        </authorList>
    </citation>
    <scope>NUCLEOTIDE SEQUENCE [LARGE SCALE GENOMIC DNA]</scope>
    <source>
        <strain evidence="1">YNDBR</strain>
        <tissue evidence="1">Leaf</tissue>
    </source>
</reference>
<organism evidence="1 2">
    <name type="scientific">Stephania yunnanensis</name>
    <dbReference type="NCBI Taxonomy" id="152371"/>
    <lineage>
        <taxon>Eukaryota</taxon>
        <taxon>Viridiplantae</taxon>
        <taxon>Streptophyta</taxon>
        <taxon>Embryophyta</taxon>
        <taxon>Tracheophyta</taxon>
        <taxon>Spermatophyta</taxon>
        <taxon>Magnoliopsida</taxon>
        <taxon>Ranunculales</taxon>
        <taxon>Menispermaceae</taxon>
        <taxon>Menispermoideae</taxon>
        <taxon>Cissampelideae</taxon>
        <taxon>Stephania</taxon>
    </lineage>
</organism>
<gene>
    <name evidence="1" type="ORF">Syun_022713</name>
</gene>
<evidence type="ECO:0000313" key="2">
    <source>
        <dbReference type="Proteomes" id="UP001420932"/>
    </source>
</evidence>
<evidence type="ECO:0000313" key="1">
    <source>
        <dbReference type="EMBL" id="KAK9106702.1"/>
    </source>
</evidence>
<dbReference type="EMBL" id="JBBNAF010000010">
    <property type="protein sequence ID" value="KAK9106702.1"/>
    <property type="molecule type" value="Genomic_DNA"/>
</dbReference>
<dbReference type="AlphaFoldDB" id="A0AAP0FA68"/>
<comment type="caution">
    <text evidence="1">The sequence shown here is derived from an EMBL/GenBank/DDBJ whole genome shotgun (WGS) entry which is preliminary data.</text>
</comment>
<sequence>MGGTTIYVTALDNIVSVNSLYAFAVFVGLSWNPIDSRNTTNTLTSNPTCAPPLRLAENVIAFQVYSFSSFRFSTLLALSLKQAIRISTTFQMNLMAILSFASSGRQEVERIERKQRDFE</sequence>
<proteinExistence type="predicted"/>
<name>A0AAP0FA68_9MAGN</name>
<keyword evidence="2" id="KW-1185">Reference proteome</keyword>
<dbReference type="PANTHER" id="PTHR33430">
    <property type="entry name" value="MATERNAL EFFECT EMBRYO ARREST PROTEIN"/>
    <property type="match status" value="1"/>
</dbReference>
<dbReference type="Proteomes" id="UP001420932">
    <property type="component" value="Unassembled WGS sequence"/>
</dbReference>
<accession>A0AAP0FA68</accession>
<protein>
    <submittedName>
        <fullName evidence="1">Uncharacterized protein</fullName>
    </submittedName>
</protein>